<reference evidence="2 3" key="1">
    <citation type="submission" date="2021-03" db="EMBL/GenBank/DDBJ databases">
        <authorList>
            <person name="Peeters C."/>
        </authorList>
    </citation>
    <scope>NUCLEOTIDE SEQUENCE [LARGE SCALE GENOMIC DNA]</scope>
    <source>
        <strain evidence="2 3">LMG 26411</strain>
    </source>
</reference>
<protein>
    <recommendedName>
        <fullName evidence="1">Acyclic terpene utilisation N-terminal domain-containing protein</fullName>
    </recommendedName>
</protein>
<gene>
    <name evidence="2" type="ORF">LMG26411_02094</name>
</gene>
<evidence type="ECO:0000313" key="2">
    <source>
        <dbReference type="EMBL" id="CAG2141634.1"/>
    </source>
</evidence>
<proteinExistence type="predicted"/>
<dbReference type="InterPro" id="IPR010839">
    <property type="entry name" value="AtuA_N"/>
</dbReference>
<sequence length="465" mass="48501">MSWNTDQPAQDTMTAPLLIGSGAGFSGDRTDAALPVVRTLIAAGGPAALIFETLAERTLALAQLARRNDPAAGYEPLLDALLTPVLGLCLANGIPIIGNFGAANPRGAAARVRELAQQLGLPAPRVAVVEGDDLSHDAGRALLRDIVGPAFPEARFVCANAYIGARGIADALQAGAQVVVCGRVADPALAVGPAMAHFGWSWQDWDRLAAATMAGHLLECGAQVTGGYFADPGMKDVPDVHAVGFPIAQLDETGGIEIFKAAGTGGCVDLRTVKEQLLYEVHNPAAYLTPDVVADISEVTVAQLGPDRVAVRNVRGHARPEQLKANLFFHGGWMAEGEISYAGPNAAARARLAADILRKRMALLGHDVPIRFDLIGVLSVLADDAGRMLAQPVPHEAAAEDVRLRAALSHEDAAVAQALLREVNALYTCGPAGGGGVRTAQRARLNAMSCLVPRDAVTPGHTFID</sequence>
<dbReference type="PANTHER" id="PTHR47472:SF1">
    <property type="entry name" value="DUF1446-DOMAIN-CONTAINING PROTEIN"/>
    <property type="match status" value="1"/>
</dbReference>
<dbReference type="EMBL" id="CAJPVI010000010">
    <property type="protein sequence ID" value="CAG2141634.1"/>
    <property type="molecule type" value="Genomic_DNA"/>
</dbReference>
<keyword evidence="3" id="KW-1185">Reference proteome</keyword>
<organism evidence="2 3">
    <name type="scientific">Cupriavidus numazuensis</name>
    <dbReference type="NCBI Taxonomy" id="221992"/>
    <lineage>
        <taxon>Bacteria</taxon>
        <taxon>Pseudomonadati</taxon>
        <taxon>Pseudomonadota</taxon>
        <taxon>Betaproteobacteria</taxon>
        <taxon>Burkholderiales</taxon>
        <taxon>Burkholderiaceae</taxon>
        <taxon>Cupriavidus</taxon>
    </lineage>
</organism>
<name>A0ABM8TFK6_9BURK</name>
<evidence type="ECO:0000259" key="1">
    <source>
        <dbReference type="Pfam" id="PF07287"/>
    </source>
</evidence>
<dbReference type="PANTHER" id="PTHR47472">
    <property type="entry name" value="PROPIONYL-COA CARBOXYLASE"/>
    <property type="match status" value="1"/>
</dbReference>
<comment type="caution">
    <text evidence="2">The sequence shown here is derived from an EMBL/GenBank/DDBJ whole genome shotgun (WGS) entry which is preliminary data.</text>
</comment>
<accession>A0ABM8TFK6</accession>
<feature type="domain" description="Acyclic terpene utilisation N-terminal" evidence="1">
    <location>
        <begin position="18"/>
        <end position="459"/>
    </location>
</feature>
<dbReference type="Proteomes" id="UP000672657">
    <property type="component" value="Unassembled WGS sequence"/>
</dbReference>
<dbReference type="Pfam" id="PF07287">
    <property type="entry name" value="AtuA"/>
    <property type="match status" value="1"/>
</dbReference>
<evidence type="ECO:0000313" key="3">
    <source>
        <dbReference type="Proteomes" id="UP000672657"/>
    </source>
</evidence>